<dbReference type="OrthoDB" id="9827576at2"/>
<proteinExistence type="predicted"/>
<dbReference type="AlphaFoldDB" id="A0A4P6PAS7"/>
<organism evidence="1 2">
    <name type="scientific">Litorilituus sediminis</name>
    <dbReference type="NCBI Taxonomy" id="718192"/>
    <lineage>
        <taxon>Bacteria</taxon>
        <taxon>Pseudomonadati</taxon>
        <taxon>Pseudomonadota</taxon>
        <taxon>Gammaproteobacteria</taxon>
        <taxon>Alteromonadales</taxon>
        <taxon>Colwelliaceae</taxon>
        <taxon>Litorilituus</taxon>
    </lineage>
</organism>
<dbReference type="KEGG" id="lsd:EMK97_13755"/>
<reference evidence="1 2" key="1">
    <citation type="submission" date="2018-12" db="EMBL/GenBank/DDBJ databases">
        <title>Complete genome of Litorilituus sediminis.</title>
        <authorList>
            <person name="Liu A."/>
            <person name="Rong J."/>
        </authorList>
    </citation>
    <scope>NUCLEOTIDE SEQUENCE [LARGE SCALE GENOMIC DNA]</scope>
    <source>
        <strain evidence="1 2">JCM 17549</strain>
    </source>
</reference>
<dbReference type="EMBL" id="CP034759">
    <property type="protein sequence ID" value="QBG36707.1"/>
    <property type="molecule type" value="Genomic_DNA"/>
</dbReference>
<keyword evidence="2" id="KW-1185">Reference proteome</keyword>
<gene>
    <name evidence="1" type="ORF">EMK97_13755</name>
</gene>
<name>A0A4P6PAS7_9GAMM</name>
<dbReference type="RefSeq" id="WP_130603114.1">
    <property type="nucleotide sequence ID" value="NZ_CP034759.1"/>
</dbReference>
<dbReference type="Proteomes" id="UP000290244">
    <property type="component" value="Chromosome"/>
</dbReference>
<sequence>MLIQLSPRDLTWNFVRVSVNPDKTDWPLVVEHLVGIFNEPIRALLDRSRITLLETAFDIYGVPHEDLYVYGMRTNKTTAIFDGGNNFYFGVQGAHRVYVHYDKRKHITYDNSKRPLQGREPLPNQSISRIEIRHKRANQGEAITFQNAVELHKYFRPISIFHIPKTTQGFTVEEGLRLKVAKYESLIVATKKMPRRQKENFIGKLKKYRFFLFKDINFEQQLERALCRLIEI</sequence>
<evidence type="ECO:0000313" key="2">
    <source>
        <dbReference type="Proteomes" id="UP000290244"/>
    </source>
</evidence>
<protein>
    <submittedName>
        <fullName evidence="1">Uncharacterized protein</fullName>
    </submittedName>
</protein>
<accession>A0A4P6PAS7</accession>
<evidence type="ECO:0000313" key="1">
    <source>
        <dbReference type="EMBL" id="QBG36707.1"/>
    </source>
</evidence>